<accession>W9GJS3</accession>
<evidence type="ECO:0000313" key="2">
    <source>
        <dbReference type="EMBL" id="EWT05043.1"/>
    </source>
</evidence>
<dbReference type="PANTHER" id="PTHR34179">
    <property type="entry name" value="TUMOR PROTEIN P53-INDUCIBLE PROTEIN 13"/>
    <property type="match status" value="1"/>
</dbReference>
<proteinExistence type="predicted"/>
<dbReference type="EMBL" id="AWQS01000153">
    <property type="protein sequence ID" value="EWT05043.1"/>
    <property type="molecule type" value="Genomic_DNA"/>
</dbReference>
<dbReference type="InterPro" id="IPR021454">
    <property type="entry name" value="DUF3105"/>
</dbReference>
<feature type="transmembrane region" description="Helical" evidence="1">
    <location>
        <begin position="30"/>
        <end position="52"/>
    </location>
</feature>
<dbReference type="Proteomes" id="UP000019494">
    <property type="component" value="Unassembled WGS sequence"/>
</dbReference>
<keyword evidence="1" id="KW-0812">Transmembrane</keyword>
<keyword evidence="3" id="KW-1185">Reference proteome</keyword>
<evidence type="ECO:0000256" key="1">
    <source>
        <dbReference type="SAM" id="Phobius"/>
    </source>
</evidence>
<dbReference type="OrthoDB" id="164831at2"/>
<protein>
    <recommendedName>
        <fullName evidence="4">DUF3105 domain-containing protein</fullName>
    </recommendedName>
</protein>
<dbReference type="AlphaFoldDB" id="W9GJS3"/>
<name>W9GJS3_9MICO</name>
<sequence>MGRRRPTTDRQARVAAMRAEEQRKDRRHKLFVYGSTAAIVVGLVTAVAVPIAREAGDRAANEARAQAPIPGVVQTANLSRNHVESQVSYATSPPVGGDHHPVWLNCGVYDEPVPEEHAVHSLEHGSVWITYDPSLPAAEVSKLTGKAEGEAYVLVSPHEGQQSPIVLTAWGHQLELNSADDQRIDPFLVRYLQGEQTPEPGAVCHSGIGTPAA</sequence>
<gene>
    <name evidence="2" type="ORF">N864_07680</name>
</gene>
<evidence type="ECO:0000313" key="3">
    <source>
        <dbReference type="Proteomes" id="UP000019494"/>
    </source>
</evidence>
<dbReference type="PANTHER" id="PTHR34179:SF1">
    <property type="entry name" value="TUMOR PROTEIN P53-INDUCIBLE PROTEIN 13"/>
    <property type="match status" value="1"/>
</dbReference>
<organism evidence="2 3">
    <name type="scientific">Intrasporangium chromatireducens Q5-1</name>
    <dbReference type="NCBI Taxonomy" id="584657"/>
    <lineage>
        <taxon>Bacteria</taxon>
        <taxon>Bacillati</taxon>
        <taxon>Actinomycetota</taxon>
        <taxon>Actinomycetes</taxon>
        <taxon>Micrococcales</taxon>
        <taxon>Intrasporangiaceae</taxon>
        <taxon>Intrasporangium</taxon>
    </lineage>
</organism>
<dbReference type="GO" id="GO:0005737">
    <property type="term" value="C:cytoplasm"/>
    <property type="evidence" value="ECO:0007669"/>
    <property type="project" value="TreeGrafter"/>
</dbReference>
<reference evidence="3" key="1">
    <citation type="submission" date="2013-08" db="EMBL/GenBank/DDBJ databases">
        <title>Intrasporangium oryzae NRRL B-24470.</title>
        <authorList>
            <person name="Liu H."/>
            <person name="Wang G."/>
        </authorList>
    </citation>
    <scope>NUCLEOTIDE SEQUENCE [LARGE SCALE GENOMIC DNA]</scope>
    <source>
        <strain evidence="3">Q5-1</strain>
    </source>
</reference>
<keyword evidence="1" id="KW-1133">Transmembrane helix</keyword>
<evidence type="ECO:0008006" key="4">
    <source>
        <dbReference type="Google" id="ProtNLM"/>
    </source>
</evidence>
<comment type="caution">
    <text evidence="2">The sequence shown here is derived from an EMBL/GenBank/DDBJ whole genome shotgun (WGS) entry which is preliminary data.</text>
</comment>
<dbReference type="RefSeq" id="WP_034718733.1">
    <property type="nucleotide sequence ID" value="NZ_AWQS01000153.1"/>
</dbReference>
<keyword evidence="1" id="KW-0472">Membrane</keyword>
<dbReference type="Pfam" id="PF11303">
    <property type="entry name" value="DUF3105"/>
    <property type="match status" value="1"/>
</dbReference>
<dbReference type="PATRIC" id="fig|584657.3.peg.3073"/>